<proteinExistence type="predicted"/>
<reference evidence="2" key="1">
    <citation type="journal article" date="2019" name="Int. J. Syst. Evol. Microbiol.">
        <title>The Global Catalogue of Microorganisms (GCM) 10K type strain sequencing project: providing services to taxonomists for standard genome sequencing and annotation.</title>
        <authorList>
            <consortium name="The Broad Institute Genomics Platform"/>
            <consortium name="The Broad Institute Genome Sequencing Center for Infectious Disease"/>
            <person name="Wu L."/>
            <person name="Ma J."/>
        </authorList>
    </citation>
    <scope>NUCLEOTIDE SEQUENCE [LARGE SCALE GENOMIC DNA]</scope>
    <source>
        <strain evidence="2">CGMCC 1.12237</strain>
    </source>
</reference>
<keyword evidence="2" id="KW-1185">Reference proteome</keyword>
<protein>
    <submittedName>
        <fullName evidence="1">Uncharacterized protein</fullName>
    </submittedName>
</protein>
<gene>
    <name evidence="1" type="ORF">ACFPM4_14600</name>
</gene>
<dbReference type="Proteomes" id="UP001596147">
    <property type="component" value="Unassembled WGS sequence"/>
</dbReference>
<dbReference type="RefSeq" id="WP_382353163.1">
    <property type="nucleotide sequence ID" value="NZ_JBHSMC010000020.1"/>
</dbReference>
<name>A0ABW0LJ92_9BACI</name>
<organism evidence="1 2">
    <name type="scientific">Lederbergia graminis</name>
    <dbReference type="NCBI Taxonomy" id="735518"/>
    <lineage>
        <taxon>Bacteria</taxon>
        <taxon>Bacillati</taxon>
        <taxon>Bacillota</taxon>
        <taxon>Bacilli</taxon>
        <taxon>Bacillales</taxon>
        <taxon>Bacillaceae</taxon>
        <taxon>Lederbergia</taxon>
    </lineage>
</organism>
<sequence length="150" mass="17728">MDFLMNQMLMYTSEKYQEIYIHFNNKFNIKYHELFLICASIGFKNDNKMPLNSQGREFRSNYFNSSQRATIYSILLADPIQGKNIEQFDDPEFRRVARKNLEEYAEGGMDILVSEVFTNRWDGNKLESSYSEYDIDLLAYIYGDSQAVPF</sequence>
<accession>A0ABW0LJ92</accession>
<comment type="caution">
    <text evidence="1">The sequence shown here is derived from an EMBL/GenBank/DDBJ whole genome shotgun (WGS) entry which is preliminary data.</text>
</comment>
<dbReference type="EMBL" id="JBHSMC010000020">
    <property type="protein sequence ID" value="MFC5465959.1"/>
    <property type="molecule type" value="Genomic_DNA"/>
</dbReference>
<evidence type="ECO:0000313" key="2">
    <source>
        <dbReference type="Proteomes" id="UP001596147"/>
    </source>
</evidence>
<evidence type="ECO:0000313" key="1">
    <source>
        <dbReference type="EMBL" id="MFC5465959.1"/>
    </source>
</evidence>